<dbReference type="InterPro" id="IPR032629">
    <property type="entry name" value="DCB_dom"/>
</dbReference>
<dbReference type="Pfam" id="PF16213">
    <property type="entry name" value="DCB"/>
    <property type="match status" value="1"/>
</dbReference>
<reference evidence="13" key="1">
    <citation type="submission" date="2025-08" db="UniProtKB">
        <authorList>
            <consortium name="Ensembl"/>
        </authorList>
    </citation>
    <scope>IDENTIFICATION</scope>
</reference>
<dbReference type="Gene3D" id="1.10.220.20">
    <property type="match status" value="1"/>
</dbReference>
<keyword evidence="7" id="KW-0344">Guanine-nucleotide releasing factor</keyword>
<dbReference type="FunFam" id="1.10.1000.11:FF:000003">
    <property type="entry name" value="Brefeldin A-inhibited guanine nucleotide-exchange protein 1"/>
    <property type="match status" value="1"/>
</dbReference>
<feature type="compositionally biased region" description="Polar residues" evidence="11">
    <location>
        <begin position="266"/>
        <end position="290"/>
    </location>
</feature>
<dbReference type="GO" id="GO:0015031">
    <property type="term" value="P:protein transport"/>
    <property type="evidence" value="ECO:0007669"/>
    <property type="project" value="UniProtKB-KW"/>
</dbReference>
<keyword evidence="8" id="KW-0653">Protein transport</keyword>
<evidence type="ECO:0000313" key="13">
    <source>
        <dbReference type="Ensembl" id="ENSSCAP00000022066.1"/>
    </source>
</evidence>
<dbReference type="InterPro" id="IPR032691">
    <property type="entry name" value="Mon2/Sec7/BIG1-like_HUS"/>
</dbReference>
<feature type="region of interest" description="Disordered" evidence="11">
    <location>
        <begin position="266"/>
        <end position="291"/>
    </location>
</feature>
<feature type="region of interest" description="Disordered" evidence="11">
    <location>
        <begin position="1454"/>
        <end position="1474"/>
    </location>
</feature>
<keyword evidence="14" id="KW-1185">Reference proteome</keyword>
<dbReference type="SUPFAM" id="SSF48371">
    <property type="entry name" value="ARM repeat"/>
    <property type="match status" value="1"/>
</dbReference>
<dbReference type="Gene3D" id="1.10.1000.11">
    <property type="entry name" value="Arf Nucleotide-binding Site Opener,domain 2"/>
    <property type="match status" value="1"/>
</dbReference>
<dbReference type="FunFam" id="1.25.10.10:FF:000143">
    <property type="entry name" value="ADP-ribosylation factor guanine nucleotide-exchange factor 2 (brefeldin A-inhibited)"/>
    <property type="match status" value="1"/>
</dbReference>
<evidence type="ECO:0000256" key="2">
    <source>
        <dbReference type="ARBA" id="ARBA00004556"/>
    </source>
</evidence>
<accession>A0A8C9NSQ1</accession>
<dbReference type="InterPro" id="IPR023394">
    <property type="entry name" value="Sec7_C_sf"/>
</dbReference>
<keyword evidence="5" id="KW-0963">Cytoplasm</keyword>
<dbReference type="PANTHER" id="PTHR10663:SF124">
    <property type="entry name" value="BREFELDIN A-INHIBITED GUANINE NUCLEOTIDE-EXCHANGE PROTEIN 2"/>
    <property type="match status" value="1"/>
</dbReference>
<dbReference type="GO" id="GO:0016020">
    <property type="term" value="C:membrane"/>
    <property type="evidence" value="ECO:0007669"/>
    <property type="project" value="UniProtKB-SubCell"/>
</dbReference>
<dbReference type="PROSITE" id="PS50190">
    <property type="entry name" value="SEC7"/>
    <property type="match status" value="1"/>
</dbReference>
<dbReference type="SMART" id="SM00222">
    <property type="entry name" value="Sec7"/>
    <property type="match status" value="1"/>
</dbReference>
<dbReference type="CDD" id="cd00171">
    <property type="entry name" value="Sec7"/>
    <property type="match status" value="1"/>
</dbReference>
<evidence type="ECO:0000256" key="11">
    <source>
        <dbReference type="SAM" id="MobiDB-lite"/>
    </source>
</evidence>
<evidence type="ECO:0000313" key="14">
    <source>
        <dbReference type="Proteomes" id="UP000694409"/>
    </source>
</evidence>
<dbReference type="FunFam" id="1.10.220.20:FF:000002">
    <property type="entry name" value="Brefeldin A-inhibited guanine nucleotide-exchange protein 1"/>
    <property type="match status" value="1"/>
</dbReference>
<dbReference type="InterPro" id="IPR000904">
    <property type="entry name" value="Sec7_dom"/>
</dbReference>
<proteinExistence type="predicted"/>
<dbReference type="Gene3D" id="1.25.10.10">
    <property type="entry name" value="Leucine-rich Repeat Variant"/>
    <property type="match status" value="1"/>
</dbReference>
<evidence type="ECO:0000259" key="12">
    <source>
        <dbReference type="PROSITE" id="PS50190"/>
    </source>
</evidence>
<keyword evidence="6" id="KW-0597">Phosphoprotein</keyword>
<dbReference type="GO" id="GO:0048471">
    <property type="term" value="C:perinuclear region of cytoplasm"/>
    <property type="evidence" value="ECO:0007669"/>
    <property type="project" value="UniProtKB-SubCell"/>
</dbReference>
<dbReference type="GO" id="GO:0005794">
    <property type="term" value="C:Golgi apparatus"/>
    <property type="evidence" value="ECO:0007669"/>
    <property type="project" value="UniProtKB-SubCell"/>
</dbReference>
<dbReference type="PANTHER" id="PTHR10663">
    <property type="entry name" value="GUANYL-NUCLEOTIDE EXCHANGE FACTOR"/>
    <property type="match status" value="1"/>
</dbReference>
<dbReference type="GO" id="GO:0005085">
    <property type="term" value="F:guanyl-nucleotide exchange factor activity"/>
    <property type="evidence" value="ECO:0007669"/>
    <property type="project" value="UniProtKB-KW"/>
</dbReference>
<feature type="domain" description="SEC7" evidence="12">
    <location>
        <begin position="580"/>
        <end position="769"/>
    </location>
</feature>
<feature type="region of interest" description="Disordered" evidence="11">
    <location>
        <begin position="547"/>
        <end position="572"/>
    </location>
</feature>
<protein>
    <submittedName>
        <fullName evidence="13">ARF guanine nucleotide exchange factor 2</fullName>
    </submittedName>
</protein>
<organism evidence="13 14">
    <name type="scientific">Serinus canaria</name>
    <name type="common">Island canary</name>
    <name type="synonym">Fringilla canaria</name>
    <dbReference type="NCBI Taxonomy" id="9135"/>
    <lineage>
        <taxon>Eukaryota</taxon>
        <taxon>Metazoa</taxon>
        <taxon>Chordata</taxon>
        <taxon>Craniata</taxon>
        <taxon>Vertebrata</taxon>
        <taxon>Euteleostomi</taxon>
        <taxon>Archelosauria</taxon>
        <taxon>Archosauria</taxon>
        <taxon>Dinosauria</taxon>
        <taxon>Saurischia</taxon>
        <taxon>Theropoda</taxon>
        <taxon>Coelurosauria</taxon>
        <taxon>Aves</taxon>
        <taxon>Neognathae</taxon>
        <taxon>Neoaves</taxon>
        <taxon>Telluraves</taxon>
        <taxon>Australaves</taxon>
        <taxon>Passeriformes</taxon>
        <taxon>Passeroidea</taxon>
        <taxon>Fringillidae</taxon>
        <taxon>Carduelinae</taxon>
        <taxon>Serinus</taxon>
    </lineage>
</organism>
<reference evidence="13" key="2">
    <citation type="submission" date="2025-09" db="UniProtKB">
        <authorList>
            <consortium name="Ensembl"/>
        </authorList>
    </citation>
    <scope>IDENTIFICATION</scope>
</reference>
<evidence type="ECO:0000256" key="8">
    <source>
        <dbReference type="ARBA" id="ARBA00022927"/>
    </source>
</evidence>
<dbReference type="InterPro" id="IPR015403">
    <property type="entry name" value="Mon2/Sec7/BIG1-like_HDS"/>
</dbReference>
<dbReference type="InterPro" id="IPR046455">
    <property type="entry name" value="Sec7/BIG1-like_C"/>
</dbReference>
<dbReference type="Pfam" id="PF09324">
    <property type="entry name" value="Sec7-like_HDS"/>
    <property type="match status" value="1"/>
</dbReference>
<keyword evidence="4" id="KW-0813">Transport</keyword>
<gene>
    <name evidence="13" type="primary">ARFGEF2</name>
</gene>
<dbReference type="InterPro" id="IPR011989">
    <property type="entry name" value="ARM-like"/>
</dbReference>
<evidence type="ECO:0000256" key="7">
    <source>
        <dbReference type="ARBA" id="ARBA00022658"/>
    </source>
</evidence>
<feature type="compositionally biased region" description="Low complexity" evidence="11">
    <location>
        <begin position="550"/>
        <end position="570"/>
    </location>
</feature>
<dbReference type="Pfam" id="PF01369">
    <property type="entry name" value="Sec7"/>
    <property type="match status" value="1"/>
</dbReference>
<evidence type="ECO:0000256" key="9">
    <source>
        <dbReference type="ARBA" id="ARBA00023034"/>
    </source>
</evidence>
<dbReference type="InterPro" id="IPR016024">
    <property type="entry name" value="ARM-type_fold"/>
</dbReference>
<dbReference type="Pfam" id="PF20252">
    <property type="entry name" value="BIG2_C"/>
    <property type="match status" value="1"/>
</dbReference>
<dbReference type="SUPFAM" id="SSF48425">
    <property type="entry name" value="Sec7 domain"/>
    <property type="match status" value="1"/>
</dbReference>
<keyword evidence="10" id="KW-0472">Membrane</keyword>
<sequence length="1724" mass="195335">MQDARTKSMFVSRALEKILAEKEAKRPPHGQLRRACQVALEKLKNLSNFIEADKYFLPFELACQSKSPRIVSTALDCLQKLIAYGHITGNAPDSGAPGKRLIDRIVETICNCFQGPQTDEGVQLQIIKALLTAVTSPYIEIHEGTILQTVRTCYNIYLASKNLINQTTAKATLTQMLNVIFTRMENQAVSSYYFFSSQMFRLLRNFLVYLCFFCATQCRASQSHGIENSCMILIIFPFSPLVAEEKLVTEPVKALPALETADTLLSGSSNENVQTNGIPDDGQSVSSTDNLETDVSGHQAAARFSHVLQKDAFLVFRSLCKLSMKPLGEGPPDPKSHELRSKVVSLQLLLSVLQNAGLVFRTHEMFINAIKQYLCVALSKNGVSSVPDVFELSLAIFLTLLSNFKTHLKMQIEVFFKEIFLNILETSSSSFEHKWMVIQTLTRICADAQCVVDIYVNYDCDLNAANIFERLVNDLSKIAQGRSGHELGMTPLQELSLRKKGLECLVSILKCMVEWSKDLYVNPNHQTSLGSYKPSEQEMAEGKCLDTGGRRSSVSSLDSTVSSGVGSVGTQTAVPDDPEQFEVIKQQKEIIEHGIELFNKKPKRGIQYLQEQGMLGTTTEDLAQFLHQEERLCSTQVGEFLGESSKFNKEVMYAYVDQLDFCGKDFVSALRIFLEGFRLPGEAQKIDRLMEKFAARYIECNQWQTLFASADTAYVLAYSIIMLTTDLHSPQVKNKMTKEQYIKMNRGINDSKDLPEEYLSTIYEEIEGKKIAMKETKEYAITTKCSKPSVANEKQRRLLYNLEMEQMAKTAKALMEAVSHAKAPFTSATHLDHVRPMFKLVWTPLLAAYSVGLQNCDDPEVASLCLEGIRCAIRIACIFGMQLERDAYVQALARFSLLTASSSITEMKQKNIDTIKTLITVAHTDGNYLGNSWHEILKCISQLELAQLIGTGVKTRYLSGSGREREGSIKSYASAGEEFMSLGLGNLVGSGADKRHMASIQESVGETSSQSVVVAVDRIFTGSTRLDGNAIVDFVRWLCAVSMDELASPHHPRMFSLQKIVEISYYNMNRIRLQWSRIWHVIGDHFNKVGCNPNEDVAIFAVDSLRQLSMKFLEKGELANFRFQKDFLRPFEHIMKKNRYMVIRCIAQMVNSQAGNIRSGWKNIFAVFHQAASDHDGNIVELAFQTTAHIVTNIFQQHFPAAIDSFQDAVKCLSEFACNVAFPDTSMEAIRLIRYCAKYVSERPQVLREYTSDDMNVAPGDRVWVRGWFPILFELSCIINRCKLDVRTRGLTVMFEIMKNYGHTFEKHWWQDLFRIVFRIFDNMKLPEQQTEKSEWMTTTCNHALYAICDVFTQFYEALHEILLPDILAQLHWCVKQDNEQLARSGTNCLENLVILNGQKFSPEVWGQTCNCMLEIFKTTIPHVLLTWKPVGMEEDSSEKHLDLDLDHHSLSSMDKNASERGQSQYSNPTDESWKGGPYTNQKLFAGLLIKCVVQLELIQTIDNIVFYPATSKKEDAEHMAAAQQDTLDAVIHIDTEDQGMYKYMSSHHLFKLLDCLQESHSFSKAFNSNYEQRTVLWRAGFKGKSKPNLLKQETSSLACCLRILFRMYVDESRREAWDAVQQRLLSVCSEALAYFITVNSESHREAWTNLLLLLLTKTLKISDDKFRAHASTYYPYLCEIMQFDLIPELRAVLRKFFLRIGVVFNICIPGEQARTAGTNLPSW</sequence>
<dbReference type="Proteomes" id="UP000694409">
    <property type="component" value="Unassembled WGS sequence"/>
</dbReference>
<dbReference type="Ensembl" id="ENSSCAT00000024589.1">
    <property type="protein sequence ID" value="ENSSCAP00000022066.1"/>
    <property type="gene ID" value="ENSSCAG00000015663.1"/>
</dbReference>
<comment type="subcellular location">
    <subcellularLocation>
        <location evidence="2">Cytoplasm</location>
        <location evidence="2">Perinuclear region</location>
    </subcellularLocation>
    <subcellularLocation>
        <location evidence="3">Golgi apparatus</location>
        <location evidence="3">trans-Golgi network</location>
    </subcellularLocation>
    <subcellularLocation>
        <location evidence="1">Membrane</location>
    </subcellularLocation>
</comment>
<evidence type="ECO:0000256" key="5">
    <source>
        <dbReference type="ARBA" id="ARBA00022490"/>
    </source>
</evidence>
<evidence type="ECO:0000256" key="4">
    <source>
        <dbReference type="ARBA" id="ARBA00022448"/>
    </source>
</evidence>
<keyword evidence="9" id="KW-0333">Golgi apparatus</keyword>
<dbReference type="Pfam" id="PF12783">
    <property type="entry name" value="Sec7-like_HUS"/>
    <property type="match status" value="1"/>
</dbReference>
<evidence type="ECO:0000256" key="10">
    <source>
        <dbReference type="ARBA" id="ARBA00023136"/>
    </source>
</evidence>
<feature type="compositionally biased region" description="Polar residues" evidence="11">
    <location>
        <begin position="1454"/>
        <end position="1471"/>
    </location>
</feature>
<name>A0A8C9NSQ1_SERCA</name>
<dbReference type="GO" id="GO:0032012">
    <property type="term" value="P:regulation of ARF protein signal transduction"/>
    <property type="evidence" value="ECO:0007669"/>
    <property type="project" value="InterPro"/>
</dbReference>
<evidence type="ECO:0000256" key="3">
    <source>
        <dbReference type="ARBA" id="ARBA00004601"/>
    </source>
</evidence>
<evidence type="ECO:0000256" key="6">
    <source>
        <dbReference type="ARBA" id="ARBA00022553"/>
    </source>
</evidence>
<dbReference type="InterPro" id="IPR035999">
    <property type="entry name" value="Sec7_dom_sf"/>
</dbReference>
<evidence type="ECO:0000256" key="1">
    <source>
        <dbReference type="ARBA" id="ARBA00004370"/>
    </source>
</evidence>
<dbReference type="GeneTree" id="ENSGT00940000158950"/>